<evidence type="ECO:0000256" key="9">
    <source>
        <dbReference type="ARBA" id="ARBA00023139"/>
    </source>
</evidence>
<keyword evidence="6 13" id="KW-0732">Signal</keyword>
<organism evidence="15 16">
    <name type="scientific">Wohlfahrtiimonas larvae</name>
    <dbReference type="NCBI Taxonomy" id="1157986"/>
    <lineage>
        <taxon>Bacteria</taxon>
        <taxon>Pseudomonadati</taxon>
        <taxon>Pseudomonadota</taxon>
        <taxon>Gammaproteobacteria</taxon>
        <taxon>Cardiobacteriales</taxon>
        <taxon>Ignatzschineriaceae</taxon>
        <taxon>Wohlfahrtiimonas</taxon>
    </lineage>
</organism>
<evidence type="ECO:0000256" key="8">
    <source>
        <dbReference type="ARBA" id="ARBA00023136"/>
    </source>
</evidence>
<dbReference type="NCBIfam" id="TIGR00548">
    <property type="entry name" value="lolB"/>
    <property type="match status" value="1"/>
</dbReference>
<evidence type="ECO:0000256" key="6">
    <source>
        <dbReference type="ARBA" id="ARBA00022729"/>
    </source>
</evidence>
<evidence type="ECO:0000313" key="16">
    <source>
        <dbReference type="Proteomes" id="UP001500631"/>
    </source>
</evidence>
<sequence>MFNLKRISSLCIAILVTAGCATTIPDPNQPLNKFTAIGRAALKAPENSGQASFNWEQKTPDELKLIVQGPLGSGRIDLSVAPNESTLKTDEKTYTGQSPDELFTEITGFDWPISGMQNWLVGMPNDNAKNIERDDKNRIIAFKEDGWNIQYKKWMNYKKRDIPQSIELTRGDVRLRLLVEHWLY</sequence>
<comment type="caution">
    <text evidence="15">The sequence shown here is derived from an EMBL/GenBank/DDBJ whole genome shotgun (WGS) entry which is preliminary data.</text>
</comment>
<dbReference type="CDD" id="cd16326">
    <property type="entry name" value="LolB"/>
    <property type="match status" value="1"/>
</dbReference>
<comment type="subcellular location">
    <subcellularLocation>
        <location evidence="1 13">Cell outer membrane</location>
        <topology evidence="1 13">Lipid-anchor</topology>
    </subcellularLocation>
</comment>
<evidence type="ECO:0000256" key="11">
    <source>
        <dbReference type="ARBA" id="ARBA00023237"/>
    </source>
</evidence>
<evidence type="ECO:0000256" key="3">
    <source>
        <dbReference type="ARBA" id="ARBA00011245"/>
    </source>
</evidence>
<evidence type="ECO:0000256" key="5">
    <source>
        <dbReference type="ARBA" id="ARBA00022448"/>
    </source>
</evidence>
<dbReference type="Pfam" id="PF03550">
    <property type="entry name" value="LolB"/>
    <property type="match status" value="1"/>
</dbReference>
<feature type="signal peptide" evidence="14">
    <location>
        <begin position="1"/>
        <end position="23"/>
    </location>
</feature>
<comment type="function">
    <text evidence="13">Plays a critical role in the incorporation of lipoproteins in the outer membrane after they are released by the LolA protein.</text>
</comment>
<dbReference type="InterPro" id="IPR004565">
    <property type="entry name" value="OM_lipoprot_LolB"/>
</dbReference>
<evidence type="ECO:0000256" key="10">
    <source>
        <dbReference type="ARBA" id="ARBA00023186"/>
    </source>
</evidence>
<reference evidence="16" key="1">
    <citation type="journal article" date="2019" name="Int. J. Syst. Evol. Microbiol.">
        <title>The Global Catalogue of Microorganisms (GCM) 10K type strain sequencing project: providing services to taxonomists for standard genome sequencing and annotation.</title>
        <authorList>
            <consortium name="The Broad Institute Genomics Platform"/>
            <consortium name="The Broad Institute Genome Sequencing Center for Infectious Disease"/>
            <person name="Wu L."/>
            <person name="Ma J."/>
        </authorList>
    </citation>
    <scope>NUCLEOTIDE SEQUENCE [LARGE SCALE GENOMIC DNA]</scope>
    <source>
        <strain evidence="16">JCM 18424</strain>
    </source>
</reference>
<keyword evidence="10 13" id="KW-0143">Chaperone</keyword>
<keyword evidence="11 13" id="KW-0998">Cell outer membrane</keyword>
<keyword evidence="5 13" id="KW-0813">Transport</keyword>
<keyword evidence="16" id="KW-1185">Reference proteome</keyword>
<keyword evidence="9 13" id="KW-0564">Palmitate</keyword>
<dbReference type="Gene3D" id="2.50.20.10">
    <property type="entry name" value="Lipoprotein localisation LolA/LolB/LppX"/>
    <property type="match status" value="1"/>
</dbReference>
<dbReference type="PROSITE" id="PS51257">
    <property type="entry name" value="PROKAR_LIPOPROTEIN"/>
    <property type="match status" value="1"/>
</dbReference>
<evidence type="ECO:0000256" key="4">
    <source>
        <dbReference type="ARBA" id="ARBA00016202"/>
    </source>
</evidence>
<evidence type="ECO:0000256" key="14">
    <source>
        <dbReference type="SAM" id="SignalP"/>
    </source>
</evidence>
<proteinExistence type="inferred from homology"/>
<comment type="similarity">
    <text evidence="2 13">Belongs to the LolB family.</text>
</comment>
<dbReference type="InterPro" id="IPR029046">
    <property type="entry name" value="LolA/LolB/LppX"/>
</dbReference>
<keyword evidence="12 13" id="KW-0449">Lipoprotein</keyword>
<comment type="subunit">
    <text evidence="3 13">Monomer.</text>
</comment>
<dbReference type="EMBL" id="BAABKE010000003">
    <property type="protein sequence ID" value="GAA5097968.1"/>
    <property type="molecule type" value="Genomic_DNA"/>
</dbReference>
<accession>A0ABP9MK54</accession>
<evidence type="ECO:0000313" key="15">
    <source>
        <dbReference type="EMBL" id="GAA5097968.1"/>
    </source>
</evidence>
<evidence type="ECO:0000256" key="1">
    <source>
        <dbReference type="ARBA" id="ARBA00004459"/>
    </source>
</evidence>
<name>A0ABP9MK54_9GAMM</name>
<evidence type="ECO:0000256" key="2">
    <source>
        <dbReference type="ARBA" id="ARBA00009696"/>
    </source>
</evidence>
<protein>
    <recommendedName>
        <fullName evidence="4 13">Outer-membrane lipoprotein LolB</fullName>
    </recommendedName>
</protein>
<dbReference type="HAMAP" id="MF_00233">
    <property type="entry name" value="LolB"/>
    <property type="match status" value="1"/>
</dbReference>
<feature type="chain" id="PRO_5045510493" description="Outer-membrane lipoprotein LolB" evidence="14">
    <location>
        <begin position="24"/>
        <end position="184"/>
    </location>
</feature>
<dbReference type="SUPFAM" id="SSF89392">
    <property type="entry name" value="Prokaryotic lipoproteins and lipoprotein localization factors"/>
    <property type="match status" value="1"/>
</dbReference>
<evidence type="ECO:0000256" key="12">
    <source>
        <dbReference type="ARBA" id="ARBA00023288"/>
    </source>
</evidence>
<evidence type="ECO:0000256" key="13">
    <source>
        <dbReference type="HAMAP-Rule" id="MF_00233"/>
    </source>
</evidence>
<keyword evidence="7 13" id="KW-0653">Protein transport</keyword>
<evidence type="ECO:0000256" key="7">
    <source>
        <dbReference type="ARBA" id="ARBA00022927"/>
    </source>
</evidence>
<keyword evidence="8 13" id="KW-0472">Membrane</keyword>
<dbReference type="RefSeq" id="WP_077925201.1">
    <property type="nucleotide sequence ID" value="NZ_BAABKE010000003.1"/>
</dbReference>
<gene>
    <name evidence="13 15" type="primary">lolB</name>
    <name evidence="15" type="ORF">GCM10023338_09870</name>
</gene>
<dbReference type="Proteomes" id="UP001500631">
    <property type="component" value="Unassembled WGS sequence"/>
</dbReference>